<keyword evidence="4" id="KW-1185">Reference proteome</keyword>
<feature type="region of interest" description="Disordered" evidence="1">
    <location>
        <begin position="22"/>
        <end position="45"/>
    </location>
</feature>
<accession>A0ABX2G712</accession>
<dbReference type="Proteomes" id="UP001516061">
    <property type="component" value="Unassembled WGS sequence"/>
</dbReference>
<feature type="signal peptide" evidence="2">
    <location>
        <begin position="1"/>
        <end position="22"/>
    </location>
</feature>
<dbReference type="EMBL" id="JABSNM010000013">
    <property type="protein sequence ID" value="NRT57207.1"/>
    <property type="molecule type" value="Genomic_DNA"/>
</dbReference>
<organism evidence="3 4">
    <name type="scientific">Sphaerotilus uruguayifluvii</name>
    <dbReference type="NCBI Taxonomy" id="2735897"/>
    <lineage>
        <taxon>Bacteria</taxon>
        <taxon>Pseudomonadati</taxon>
        <taxon>Pseudomonadota</taxon>
        <taxon>Betaproteobacteria</taxon>
        <taxon>Burkholderiales</taxon>
        <taxon>Sphaerotilaceae</taxon>
        <taxon>Sphaerotilus</taxon>
    </lineage>
</organism>
<feature type="compositionally biased region" description="Basic residues" evidence="1">
    <location>
        <begin position="23"/>
        <end position="45"/>
    </location>
</feature>
<feature type="chain" id="PRO_5045264479" evidence="2">
    <location>
        <begin position="23"/>
        <end position="45"/>
    </location>
</feature>
<evidence type="ECO:0000313" key="3">
    <source>
        <dbReference type="EMBL" id="NRT57207.1"/>
    </source>
</evidence>
<keyword evidence="2" id="KW-0732">Signal</keyword>
<gene>
    <name evidence="3" type="ORF">HNQ01_002957</name>
</gene>
<comment type="caution">
    <text evidence="3">The sequence shown here is derived from an EMBL/GenBank/DDBJ whole genome shotgun (WGS) entry which is preliminary data.</text>
</comment>
<reference evidence="3 4" key="1">
    <citation type="submission" date="2020-05" db="EMBL/GenBank/DDBJ databases">
        <title>Genomic Encyclopedia of Type Strains, Phase IV (KMG-V): Genome sequencing to study the core and pangenomes of soil and plant-associated prokaryotes.</title>
        <authorList>
            <person name="Whitman W."/>
        </authorList>
    </citation>
    <scope>NUCLEOTIDE SEQUENCE [LARGE SCALE GENOMIC DNA]</scope>
    <source>
        <strain evidence="3 4">C29</strain>
    </source>
</reference>
<evidence type="ECO:0000256" key="1">
    <source>
        <dbReference type="SAM" id="MobiDB-lite"/>
    </source>
</evidence>
<protein>
    <submittedName>
        <fullName evidence="3">Uncharacterized protein</fullName>
    </submittedName>
</protein>
<evidence type="ECO:0000313" key="4">
    <source>
        <dbReference type="Proteomes" id="UP001516061"/>
    </source>
</evidence>
<name>A0ABX2G712_9BURK</name>
<sequence length="45" mass="4845">MSRFVAAIAAVLLATGALSAHAATKKHHHKPVHKVAKHAHKHHVK</sequence>
<evidence type="ECO:0000256" key="2">
    <source>
        <dbReference type="SAM" id="SignalP"/>
    </source>
</evidence>
<dbReference type="RefSeq" id="WP_173806213.1">
    <property type="nucleotide sequence ID" value="NZ_JABSNM010000013.1"/>
</dbReference>
<proteinExistence type="predicted"/>